<gene>
    <name evidence="2" type="ORF">ESCO_006378</name>
</gene>
<dbReference type="OrthoDB" id="2014201at2759"/>
<comment type="caution">
    <text evidence="2">The sequence shown here is derived from an EMBL/GenBank/DDBJ whole genome shotgun (WGS) entry which is preliminary data.</text>
</comment>
<feature type="compositionally biased region" description="Polar residues" evidence="1">
    <location>
        <begin position="1"/>
        <end position="25"/>
    </location>
</feature>
<evidence type="ECO:0000256" key="1">
    <source>
        <dbReference type="SAM" id="MobiDB-lite"/>
    </source>
</evidence>
<dbReference type="STRING" id="150374.A0A0M8MS61"/>
<feature type="region of interest" description="Disordered" evidence="1">
    <location>
        <begin position="1"/>
        <end position="32"/>
    </location>
</feature>
<name>A0A0M8MS61_ESCWE</name>
<proteinExistence type="predicted"/>
<sequence length="154" mass="17179">MDTVDNQSEAITPTTPSRSFNSDPWTSYPRLNAWDDIPGINRYVEGFERYRRASIKSQKGAPLNLDANSQDDAQARGTKVTDFPTETERPSLPVTPAPVRRSSFWSQDDEDDSESGNGRRRLPTAEGVPDQAEWSSFRNLPPNNLKLCCASSAE</sequence>
<feature type="region of interest" description="Disordered" evidence="1">
    <location>
        <begin position="56"/>
        <end position="144"/>
    </location>
</feature>
<dbReference type="EMBL" id="LGSR01000026">
    <property type="protein sequence ID" value="KOS17328.1"/>
    <property type="molecule type" value="Genomic_DNA"/>
</dbReference>
<protein>
    <submittedName>
        <fullName evidence="2">Uncharacterized protein</fullName>
    </submittedName>
</protein>
<dbReference type="Proteomes" id="UP000053831">
    <property type="component" value="Unassembled WGS sequence"/>
</dbReference>
<feature type="compositionally biased region" description="Polar residues" evidence="1">
    <location>
        <begin position="133"/>
        <end position="142"/>
    </location>
</feature>
<dbReference type="AlphaFoldDB" id="A0A0M8MS61"/>
<keyword evidence="3" id="KW-1185">Reference proteome</keyword>
<evidence type="ECO:0000313" key="2">
    <source>
        <dbReference type="EMBL" id="KOS17328.1"/>
    </source>
</evidence>
<evidence type="ECO:0000313" key="3">
    <source>
        <dbReference type="Proteomes" id="UP000053831"/>
    </source>
</evidence>
<accession>A0A0M8MS61</accession>
<reference evidence="2 3" key="1">
    <citation type="submission" date="2015-07" db="EMBL/GenBank/DDBJ databases">
        <title>The genome of the fungus Escovopsis weberi, a specialized disease agent of ant agriculture.</title>
        <authorList>
            <person name="de Man T.J."/>
            <person name="Stajich J.E."/>
            <person name="Kubicek C.P."/>
            <person name="Chenthamara K."/>
            <person name="Atanasova L."/>
            <person name="Druzhinina I.S."/>
            <person name="Birnbaum S."/>
            <person name="Barribeau S.M."/>
            <person name="Teiling C."/>
            <person name="Suen G."/>
            <person name="Currie C."/>
            <person name="Gerardo N.M."/>
        </authorList>
    </citation>
    <scope>NUCLEOTIDE SEQUENCE [LARGE SCALE GENOMIC DNA]</scope>
</reference>
<organism evidence="2 3">
    <name type="scientific">Escovopsis weberi</name>
    <dbReference type="NCBI Taxonomy" id="150374"/>
    <lineage>
        <taxon>Eukaryota</taxon>
        <taxon>Fungi</taxon>
        <taxon>Dikarya</taxon>
        <taxon>Ascomycota</taxon>
        <taxon>Pezizomycotina</taxon>
        <taxon>Sordariomycetes</taxon>
        <taxon>Hypocreomycetidae</taxon>
        <taxon>Hypocreales</taxon>
        <taxon>Hypocreaceae</taxon>
        <taxon>Escovopsis</taxon>
    </lineage>
</organism>